<organism evidence="1 2">
    <name type="scientific">Streptomyces globisporus</name>
    <dbReference type="NCBI Taxonomy" id="1908"/>
    <lineage>
        <taxon>Bacteria</taxon>
        <taxon>Bacillati</taxon>
        <taxon>Actinomycetota</taxon>
        <taxon>Actinomycetes</taxon>
        <taxon>Kitasatosporales</taxon>
        <taxon>Streptomycetaceae</taxon>
        <taxon>Streptomyces</taxon>
    </lineage>
</organism>
<comment type="caution">
    <text evidence="1">The sequence shown here is derived from an EMBL/GenBank/DDBJ whole genome shotgun (WGS) entry which is preliminary data.</text>
</comment>
<reference evidence="1" key="1">
    <citation type="submission" date="2022-03" db="EMBL/GenBank/DDBJ databases">
        <authorList>
            <person name="Leyn A S."/>
        </authorList>
    </citation>
    <scope>NUCLEOTIDE SEQUENCE</scope>
    <source>
        <strain evidence="1">Streptomyces globisporus 4-3</strain>
    </source>
</reference>
<proteinExistence type="predicted"/>
<dbReference type="RefSeq" id="WP_318575424.1">
    <property type="nucleotide sequence ID" value="NZ_CAKXYP010000025.1"/>
</dbReference>
<dbReference type="EMBL" id="CAKXYP010000025">
    <property type="protein sequence ID" value="CAH9419448.1"/>
    <property type="molecule type" value="Genomic_DNA"/>
</dbReference>
<keyword evidence="2" id="KW-1185">Reference proteome</keyword>
<protein>
    <submittedName>
        <fullName evidence="1">Uncharacterized protein</fullName>
    </submittedName>
</protein>
<gene>
    <name evidence="1" type="ORF">SGL43_06503</name>
</gene>
<accession>A0ABM9H730</accession>
<name>A0ABM9H730_STRGL</name>
<evidence type="ECO:0000313" key="1">
    <source>
        <dbReference type="EMBL" id="CAH9419448.1"/>
    </source>
</evidence>
<dbReference type="Proteomes" id="UP001154015">
    <property type="component" value="Unassembled WGS sequence"/>
</dbReference>
<sequence length="126" mass="13109">MPSTTTIKNCRLEPAGDTWDAVRVPRSVGSDAVAILGSRSGAALQDPHEGCLYFFIAPGTAAEWGPEEAPGARILGAGAHVVFPPPRRTQGPGPHWRICPGDDGLLTDTAALRAALEDAASAAVRR</sequence>
<evidence type="ECO:0000313" key="2">
    <source>
        <dbReference type="Proteomes" id="UP001154015"/>
    </source>
</evidence>